<dbReference type="InterPro" id="IPR001647">
    <property type="entry name" value="HTH_TetR"/>
</dbReference>
<dbReference type="RefSeq" id="WP_380077821.1">
    <property type="nucleotide sequence ID" value="NZ_JBHSGO010000048.1"/>
</dbReference>
<dbReference type="Gene3D" id="1.10.10.60">
    <property type="entry name" value="Homeodomain-like"/>
    <property type="match status" value="1"/>
</dbReference>
<gene>
    <name evidence="4" type="ORF">ACFO3G_02885</name>
</gene>
<dbReference type="Pfam" id="PF00440">
    <property type="entry name" value="TetR_N"/>
    <property type="match status" value="1"/>
</dbReference>
<dbReference type="EMBL" id="JBHSGO010000048">
    <property type="protein sequence ID" value="MFC4665565.1"/>
    <property type="molecule type" value="Genomic_DNA"/>
</dbReference>
<feature type="domain" description="HTH tetR-type" evidence="3">
    <location>
        <begin position="7"/>
        <end position="67"/>
    </location>
</feature>
<feature type="DNA-binding region" description="H-T-H motif" evidence="2">
    <location>
        <begin position="30"/>
        <end position="49"/>
    </location>
</feature>
<name>A0ABV9K5Y1_9PORP</name>
<evidence type="ECO:0000313" key="4">
    <source>
        <dbReference type="EMBL" id="MFC4665565.1"/>
    </source>
</evidence>
<proteinExistence type="predicted"/>
<evidence type="ECO:0000313" key="5">
    <source>
        <dbReference type="Proteomes" id="UP001596020"/>
    </source>
</evidence>
<dbReference type="PRINTS" id="PR00455">
    <property type="entry name" value="HTHTETR"/>
</dbReference>
<dbReference type="SUPFAM" id="SSF46689">
    <property type="entry name" value="Homeodomain-like"/>
    <property type="match status" value="1"/>
</dbReference>
<sequence length="203" mass="23289">MSSNAASRTKDLLIDVARQLFAKIGITNTTVNDIADKSQKGRRTIYTYFRNKGDIITAVIEKELQCMLTNLKQAQTSKLRPENKLMHFIYTHLETMKEIVHRNGSLKAEFFKDISRVEKARQSLDKEEHKMLKIILDEGVRAGYFHVPSTHIAATILLGSLKGMEVPYLVGKIKTSIGDDFDQFRYTVESMLFNGLRPKRRDH</sequence>
<dbReference type="Gene3D" id="1.10.357.10">
    <property type="entry name" value="Tetracycline Repressor, domain 2"/>
    <property type="match status" value="1"/>
</dbReference>
<dbReference type="PANTHER" id="PTHR43479:SF11">
    <property type="entry name" value="ACREF_ENVCD OPERON REPRESSOR-RELATED"/>
    <property type="match status" value="1"/>
</dbReference>
<evidence type="ECO:0000256" key="2">
    <source>
        <dbReference type="PROSITE-ProRule" id="PRU00335"/>
    </source>
</evidence>
<evidence type="ECO:0000259" key="3">
    <source>
        <dbReference type="PROSITE" id="PS50977"/>
    </source>
</evidence>
<protein>
    <submittedName>
        <fullName evidence="4">TetR/AcrR family transcriptional regulator</fullName>
    </submittedName>
</protein>
<dbReference type="Proteomes" id="UP001596020">
    <property type="component" value="Unassembled WGS sequence"/>
</dbReference>
<comment type="caution">
    <text evidence="4">The sequence shown here is derived from an EMBL/GenBank/DDBJ whole genome shotgun (WGS) entry which is preliminary data.</text>
</comment>
<keyword evidence="1 2" id="KW-0238">DNA-binding</keyword>
<dbReference type="InterPro" id="IPR009057">
    <property type="entry name" value="Homeodomain-like_sf"/>
</dbReference>
<dbReference type="PROSITE" id="PS50977">
    <property type="entry name" value="HTH_TETR_2"/>
    <property type="match status" value="1"/>
</dbReference>
<dbReference type="InterPro" id="IPR050624">
    <property type="entry name" value="HTH-type_Tx_Regulator"/>
</dbReference>
<dbReference type="PANTHER" id="PTHR43479">
    <property type="entry name" value="ACREF/ENVCD OPERON REPRESSOR-RELATED"/>
    <property type="match status" value="1"/>
</dbReference>
<reference evidence="5" key="1">
    <citation type="journal article" date="2019" name="Int. J. Syst. Evol. Microbiol.">
        <title>The Global Catalogue of Microorganisms (GCM) 10K type strain sequencing project: providing services to taxonomists for standard genome sequencing and annotation.</title>
        <authorList>
            <consortium name="The Broad Institute Genomics Platform"/>
            <consortium name="The Broad Institute Genome Sequencing Center for Infectious Disease"/>
            <person name="Wu L."/>
            <person name="Ma J."/>
        </authorList>
    </citation>
    <scope>NUCLEOTIDE SEQUENCE [LARGE SCALE GENOMIC DNA]</scope>
    <source>
        <strain evidence="5">CGMCC 4.7357</strain>
    </source>
</reference>
<organism evidence="4 5">
    <name type="scientific">Falsiporphyromonas endometrii</name>
    <dbReference type="NCBI Taxonomy" id="1387297"/>
    <lineage>
        <taxon>Bacteria</taxon>
        <taxon>Pseudomonadati</taxon>
        <taxon>Bacteroidota</taxon>
        <taxon>Bacteroidia</taxon>
        <taxon>Bacteroidales</taxon>
        <taxon>Porphyromonadaceae</taxon>
        <taxon>Falsiporphyromonas</taxon>
    </lineage>
</organism>
<accession>A0ABV9K5Y1</accession>
<evidence type="ECO:0000256" key="1">
    <source>
        <dbReference type="ARBA" id="ARBA00023125"/>
    </source>
</evidence>
<keyword evidence="5" id="KW-1185">Reference proteome</keyword>